<dbReference type="AlphaFoldDB" id="A0AAU9TS34"/>
<organism evidence="1 2">
    <name type="scientific">Euphydryas editha</name>
    <name type="common">Edith's checkerspot</name>
    <dbReference type="NCBI Taxonomy" id="104508"/>
    <lineage>
        <taxon>Eukaryota</taxon>
        <taxon>Metazoa</taxon>
        <taxon>Ecdysozoa</taxon>
        <taxon>Arthropoda</taxon>
        <taxon>Hexapoda</taxon>
        <taxon>Insecta</taxon>
        <taxon>Pterygota</taxon>
        <taxon>Neoptera</taxon>
        <taxon>Endopterygota</taxon>
        <taxon>Lepidoptera</taxon>
        <taxon>Glossata</taxon>
        <taxon>Ditrysia</taxon>
        <taxon>Papilionoidea</taxon>
        <taxon>Nymphalidae</taxon>
        <taxon>Nymphalinae</taxon>
        <taxon>Euphydryas</taxon>
    </lineage>
</organism>
<keyword evidence="2" id="KW-1185">Reference proteome</keyword>
<gene>
    <name evidence="1" type="ORF">EEDITHA_LOCUS5974</name>
</gene>
<evidence type="ECO:0000313" key="2">
    <source>
        <dbReference type="Proteomes" id="UP001153954"/>
    </source>
</evidence>
<sequence length="214" mass="24224">MLGVLFKEPSKHCDPDYLITSAAIWVVLNRSCSADGATDGRPRNDMDYLIPMILLCLSALVSAYEPLAETIQRRRNAYPVYASDFMNEYEPFAVAAIPMHAPVPIFQLISPATYAGKLRKPTKRPQPNRDFNAYASSHIEQAYEPYAYSHVYEDSVPQKYKGNSYNEEASSVVLYARPNKNGGFTYRKQPAPTPAPHSQQEPVIIRIHKYRVIH</sequence>
<reference evidence="1" key="1">
    <citation type="submission" date="2022-03" db="EMBL/GenBank/DDBJ databases">
        <authorList>
            <person name="Tunstrom K."/>
        </authorList>
    </citation>
    <scope>NUCLEOTIDE SEQUENCE</scope>
</reference>
<evidence type="ECO:0000313" key="1">
    <source>
        <dbReference type="EMBL" id="CAH2089971.1"/>
    </source>
</evidence>
<dbReference type="Proteomes" id="UP001153954">
    <property type="component" value="Unassembled WGS sequence"/>
</dbReference>
<comment type="caution">
    <text evidence="1">The sequence shown here is derived from an EMBL/GenBank/DDBJ whole genome shotgun (WGS) entry which is preliminary data.</text>
</comment>
<accession>A0AAU9TS34</accession>
<protein>
    <submittedName>
        <fullName evidence="1">Uncharacterized protein</fullName>
    </submittedName>
</protein>
<proteinExistence type="predicted"/>
<dbReference type="EMBL" id="CAKOGL010000009">
    <property type="protein sequence ID" value="CAH2089971.1"/>
    <property type="molecule type" value="Genomic_DNA"/>
</dbReference>
<name>A0AAU9TS34_EUPED</name>